<dbReference type="GO" id="GO:0008270">
    <property type="term" value="F:zinc ion binding"/>
    <property type="evidence" value="ECO:0007669"/>
    <property type="project" value="UniProtKB-KW"/>
</dbReference>
<keyword evidence="11" id="KW-1185">Reference proteome</keyword>
<dbReference type="GO" id="GO:0003677">
    <property type="term" value="F:DNA binding"/>
    <property type="evidence" value="ECO:0007669"/>
    <property type="project" value="InterPro"/>
</dbReference>
<comment type="subcellular location">
    <subcellularLocation>
        <location evidence="1">Nucleus</location>
    </subcellularLocation>
</comment>
<dbReference type="InterPro" id="IPR052035">
    <property type="entry name" value="ZnF_BED_domain_contain"/>
</dbReference>
<feature type="compositionally biased region" description="Low complexity" evidence="8">
    <location>
        <begin position="131"/>
        <end position="146"/>
    </location>
</feature>
<evidence type="ECO:0000256" key="4">
    <source>
        <dbReference type="ARBA" id="ARBA00022833"/>
    </source>
</evidence>
<proteinExistence type="predicted"/>
<feature type="compositionally biased region" description="Basic and acidic residues" evidence="8">
    <location>
        <begin position="114"/>
        <end position="128"/>
    </location>
</feature>
<evidence type="ECO:0000256" key="7">
    <source>
        <dbReference type="ARBA" id="ARBA00023242"/>
    </source>
</evidence>
<dbReference type="Proteomes" id="UP001154078">
    <property type="component" value="Chromosome 8"/>
</dbReference>
<dbReference type="SUPFAM" id="SSF140996">
    <property type="entry name" value="Hermes dimerisation domain"/>
    <property type="match status" value="1"/>
</dbReference>
<dbReference type="Gene3D" id="1.10.10.1070">
    <property type="entry name" value="Zinc finger, BED domain-containing"/>
    <property type="match status" value="1"/>
</dbReference>
<evidence type="ECO:0000256" key="3">
    <source>
        <dbReference type="ARBA" id="ARBA00022771"/>
    </source>
</evidence>
<evidence type="ECO:0000256" key="6">
    <source>
        <dbReference type="ARBA" id="ARBA00023163"/>
    </source>
</evidence>
<feature type="region of interest" description="Disordered" evidence="8">
    <location>
        <begin position="111"/>
        <end position="154"/>
    </location>
</feature>
<keyword evidence="2" id="KW-0479">Metal-binding</keyword>
<reference evidence="10" key="1">
    <citation type="submission" date="2021-12" db="EMBL/GenBank/DDBJ databases">
        <authorList>
            <person name="King R."/>
        </authorList>
    </citation>
    <scope>NUCLEOTIDE SEQUENCE</scope>
</reference>
<keyword evidence="3" id="KW-0863">Zinc-finger</keyword>
<dbReference type="SMART" id="SM00614">
    <property type="entry name" value="ZnF_BED"/>
    <property type="match status" value="1"/>
</dbReference>
<dbReference type="InterPro" id="IPR003656">
    <property type="entry name" value="Znf_BED"/>
</dbReference>
<dbReference type="SUPFAM" id="SSF53098">
    <property type="entry name" value="Ribonuclease H-like"/>
    <property type="match status" value="1"/>
</dbReference>
<dbReference type="PANTHER" id="PTHR46481:SF10">
    <property type="entry name" value="ZINC FINGER BED DOMAIN-CONTAINING PROTEIN 39"/>
    <property type="match status" value="1"/>
</dbReference>
<evidence type="ECO:0000256" key="8">
    <source>
        <dbReference type="SAM" id="MobiDB-lite"/>
    </source>
</evidence>
<dbReference type="GO" id="GO:0005634">
    <property type="term" value="C:nucleus"/>
    <property type="evidence" value="ECO:0007669"/>
    <property type="project" value="UniProtKB-SubCell"/>
</dbReference>
<dbReference type="PANTHER" id="PTHR46481">
    <property type="entry name" value="ZINC FINGER BED DOMAIN-CONTAINING PROTEIN 4"/>
    <property type="match status" value="1"/>
</dbReference>
<accession>A0A9P0FPZ5</accession>
<keyword evidence="4" id="KW-0862">Zinc</keyword>
<evidence type="ECO:0000259" key="9">
    <source>
        <dbReference type="Pfam" id="PF02892"/>
    </source>
</evidence>
<name>A0A9P0FPZ5_BRAAE</name>
<evidence type="ECO:0000313" key="11">
    <source>
        <dbReference type="Proteomes" id="UP001154078"/>
    </source>
</evidence>
<dbReference type="AlphaFoldDB" id="A0A9P0FPZ5"/>
<dbReference type="Pfam" id="PF02892">
    <property type="entry name" value="zf-BED"/>
    <property type="match status" value="1"/>
</dbReference>
<dbReference type="OrthoDB" id="3062869at2759"/>
<dbReference type="InterPro" id="IPR012337">
    <property type="entry name" value="RNaseH-like_sf"/>
</dbReference>
<dbReference type="EMBL" id="OV121139">
    <property type="protein sequence ID" value="CAH0562946.1"/>
    <property type="molecule type" value="Genomic_DNA"/>
</dbReference>
<keyword evidence="5" id="KW-0805">Transcription regulation</keyword>
<evidence type="ECO:0000256" key="5">
    <source>
        <dbReference type="ARBA" id="ARBA00023015"/>
    </source>
</evidence>
<keyword evidence="7" id="KW-0539">Nucleus</keyword>
<protein>
    <recommendedName>
        <fullName evidence="9">BED-type domain-containing protein</fullName>
    </recommendedName>
</protein>
<feature type="domain" description="BED-type" evidence="9">
    <location>
        <begin position="10"/>
        <end position="51"/>
    </location>
</feature>
<dbReference type="SUPFAM" id="SSF57667">
    <property type="entry name" value="beta-beta-alpha zinc fingers"/>
    <property type="match status" value="1"/>
</dbReference>
<dbReference type="GO" id="GO:0009791">
    <property type="term" value="P:post-embryonic development"/>
    <property type="evidence" value="ECO:0007669"/>
    <property type="project" value="UniProtKB-ARBA"/>
</dbReference>
<evidence type="ECO:0000256" key="1">
    <source>
        <dbReference type="ARBA" id="ARBA00004123"/>
    </source>
</evidence>
<dbReference type="InterPro" id="IPR036236">
    <property type="entry name" value="Znf_C2H2_sf"/>
</dbReference>
<evidence type="ECO:0000256" key="2">
    <source>
        <dbReference type="ARBA" id="ARBA00022723"/>
    </source>
</evidence>
<evidence type="ECO:0000313" key="10">
    <source>
        <dbReference type="EMBL" id="CAH0562946.1"/>
    </source>
</evidence>
<sequence>MASMNTNSFVWKHFYKEEANSGIATCFKRRKTYRTSGNTSNLRDHLKRAHNITNQSQIRKRHTDDRNAFETQTTDTYLQPRKMRSQTLEESKSRWEIAKCKCGFLTNFNNTTNLKDHSQRNHQKKWDKATGNNSSGSQSSNEENVSTITDGKSERKKALDNAVAKFVIKDLQPLSVVEDEGFKNLIFELDPRYSLPCRRTLRDKLITEAYEKILEVLSGVLARTSQISLTFDGWSSRTMQHYLTVTGHFLEDMVLKVATLGVISVPGRSTVADLKLLLNTLLTDKFPNLKISCAVTDNAKNMSATCKHMKLPHLPCIAHSIQLVINAAILQTNEKKGSIDVEETDLFRIIDDDDFIETCVDTSVYSILKKCKQIVTFFHRSGIAIKELSNELIIRDQKDVKLIQSVETRWNSSYYMLKSVYAAKDAIAVVLSNVDNGLQPLTSQEAKLIPEILEILKPFVDMTEELGGDTYVTISRIIPSIKEAIINGKSLTQTLSSKITLDFQKKNL</sequence>
<keyword evidence="6" id="KW-0804">Transcription</keyword>
<gene>
    <name evidence="10" type="ORF">MELIAE_LOCUS11953</name>
</gene>
<organism evidence="10 11">
    <name type="scientific">Brassicogethes aeneus</name>
    <name type="common">Rape pollen beetle</name>
    <name type="synonym">Meligethes aeneus</name>
    <dbReference type="NCBI Taxonomy" id="1431903"/>
    <lineage>
        <taxon>Eukaryota</taxon>
        <taxon>Metazoa</taxon>
        <taxon>Ecdysozoa</taxon>
        <taxon>Arthropoda</taxon>
        <taxon>Hexapoda</taxon>
        <taxon>Insecta</taxon>
        <taxon>Pterygota</taxon>
        <taxon>Neoptera</taxon>
        <taxon>Endopterygota</taxon>
        <taxon>Coleoptera</taxon>
        <taxon>Polyphaga</taxon>
        <taxon>Cucujiformia</taxon>
        <taxon>Nitidulidae</taxon>
        <taxon>Meligethinae</taxon>
        <taxon>Brassicogethes</taxon>
    </lineage>
</organism>